<sequence length="429" mass="48302">MKIYLYNYRFMSEFESWTDTLPRCTQSGIGVIPNARDTGGIPRQTHEFMHKCLNLSKNNIQFYGIFCAYNGDQRAAKYVSNRLAYEIFEESPITVEMAPEQIQIELKAKFSTVAMLYNQDVNELLVRRLLLKEQQTEESKEMVSKINAKLQAGTTALAAVIVADHIYIINCGNSRVLALLVDSGNSVDWQLNEEHDMDNQDEIERLKQTGVSVQKFESPTRAVGDCFRGLCYTDNEDYKGATGPPLISTPDVYVYPVDEFQCSHLLICSESVVKVIQEIGIEPTHVNQFLLSELVHEKEHSQTKSCVSLAQAVLDSLTRKHRESATEHEDMSLILASLSEIMSAAVQQSKVTMTTTDASNSLSMEDTIDSGDGTITTNDPRPYVDCDGFNEHPRAQELRIEIERLFVKISKKNIAKDSIEEEGPFSIDL</sequence>
<gene>
    <name evidence="3" type="primary">WBGene00109939</name>
</gene>
<organism evidence="3 4">
    <name type="scientific">Pristionchus pacificus</name>
    <name type="common">Parasitic nematode worm</name>
    <dbReference type="NCBI Taxonomy" id="54126"/>
    <lineage>
        <taxon>Eukaryota</taxon>
        <taxon>Metazoa</taxon>
        <taxon>Ecdysozoa</taxon>
        <taxon>Nematoda</taxon>
        <taxon>Chromadorea</taxon>
        <taxon>Rhabditida</taxon>
        <taxon>Rhabditina</taxon>
        <taxon>Diplogasteromorpha</taxon>
        <taxon>Diplogasteroidea</taxon>
        <taxon>Neodiplogasteridae</taxon>
        <taxon>Pristionchus</taxon>
    </lineage>
</organism>
<protein>
    <recommendedName>
        <fullName evidence="2">PPM-type phosphatase domain-containing protein</fullName>
    </recommendedName>
</protein>
<dbReference type="CDD" id="cd00143">
    <property type="entry name" value="PP2Cc"/>
    <property type="match status" value="1"/>
</dbReference>
<dbReference type="AlphaFoldDB" id="A0A8R1YG24"/>
<evidence type="ECO:0000256" key="1">
    <source>
        <dbReference type="SAM" id="MobiDB-lite"/>
    </source>
</evidence>
<dbReference type="PROSITE" id="PS51746">
    <property type="entry name" value="PPM_2"/>
    <property type="match status" value="1"/>
</dbReference>
<feature type="region of interest" description="Disordered" evidence="1">
    <location>
        <begin position="362"/>
        <end position="381"/>
    </location>
</feature>
<dbReference type="Proteomes" id="UP000005239">
    <property type="component" value="Unassembled WGS sequence"/>
</dbReference>
<reference evidence="3" key="2">
    <citation type="submission" date="2022-06" db="UniProtKB">
        <authorList>
            <consortium name="EnsemblMetazoa"/>
        </authorList>
    </citation>
    <scope>IDENTIFICATION</scope>
    <source>
        <strain evidence="3">PS312</strain>
    </source>
</reference>
<dbReference type="GO" id="GO:1902531">
    <property type="term" value="P:regulation of intracellular signal transduction"/>
    <property type="evidence" value="ECO:0000318"/>
    <property type="project" value="GO_Central"/>
</dbReference>
<feature type="domain" description="PPM-type phosphatase" evidence="2">
    <location>
        <begin position="26"/>
        <end position="338"/>
    </location>
</feature>
<dbReference type="GO" id="GO:0045814">
    <property type="term" value="P:negative regulation of gene expression, epigenetic"/>
    <property type="evidence" value="ECO:0000318"/>
    <property type="project" value="GO_Central"/>
</dbReference>
<dbReference type="Gene3D" id="3.60.40.10">
    <property type="entry name" value="PPM-type phosphatase domain"/>
    <property type="match status" value="1"/>
</dbReference>
<reference evidence="4" key="1">
    <citation type="journal article" date="2008" name="Nat. Genet.">
        <title>The Pristionchus pacificus genome provides a unique perspective on nematode lifestyle and parasitism.</title>
        <authorList>
            <person name="Dieterich C."/>
            <person name="Clifton S.W."/>
            <person name="Schuster L.N."/>
            <person name="Chinwalla A."/>
            <person name="Delehaunty K."/>
            <person name="Dinkelacker I."/>
            <person name="Fulton L."/>
            <person name="Fulton R."/>
            <person name="Godfrey J."/>
            <person name="Minx P."/>
            <person name="Mitreva M."/>
            <person name="Roeseler W."/>
            <person name="Tian H."/>
            <person name="Witte H."/>
            <person name="Yang S.P."/>
            <person name="Wilson R.K."/>
            <person name="Sommer R.J."/>
        </authorList>
    </citation>
    <scope>NUCLEOTIDE SEQUENCE [LARGE SCALE GENOMIC DNA]</scope>
    <source>
        <strain evidence="4">PS312</strain>
    </source>
</reference>
<dbReference type="FunFam" id="3.60.40.10:FF:000260">
    <property type="entry name" value="Tap-1"/>
    <property type="match status" value="1"/>
</dbReference>
<evidence type="ECO:0000313" key="3">
    <source>
        <dbReference type="EnsemblMetazoa" id="PPA20385.1"/>
    </source>
</evidence>
<evidence type="ECO:0000259" key="2">
    <source>
        <dbReference type="PROSITE" id="PS51746"/>
    </source>
</evidence>
<dbReference type="SUPFAM" id="SSF81606">
    <property type="entry name" value="PP2C-like"/>
    <property type="match status" value="1"/>
</dbReference>
<dbReference type="PANTHER" id="PTHR47992">
    <property type="entry name" value="PROTEIN PHOSPHATASE"/>
    <property type="match status" value="1"/>
</dbReference>
<dbReference type="EnsemblMetazoa" id="PPA20385.1">
    <property type="protein sequence ID" value="PPA20385.1"/>
    <property type="gene ID" value="WBGene00109939"/>
</dbReference>
<proteinExistence type="predicted"/>
<accession>A0A8R1YG24</accession>
<feature type="compositionally biased region" description="Low complexity" evidence="1">
    <location>
        <begin position="370"/>
        <end position="379"/>
    </location>
</feature>
<name>A0A8R1YG24_PRIPA</name>
<dbReference type="InterPro" id="IPR015655">
    <property type="entry name" value="PP2C"/>
</dbReference>
<keyword evidence="4" id="KW-1185">Reference proteome</keyword>
<dbReference type="SMART" id="SM00332">
    <property type="entry name" value="PP2Cc"/>
    <property type="match status" value="1"/>
</dbReference>
<dbReference type="InterPro" id="IPR001932">
    <property type="entry name" value="PPM-type_phosphatase-like_dom"/>
</dbReference>
<dbReference type="InterPro" id="IPR036457">
    <property type="entry name" value="PPM-type-like_dom_sf"/>
</dbReference>
<evidence type="ECO:0000313" key="4">
    <source>
        <dbReference type="Proteomes" id="UP000005239"/>
    </source>
</evidence>
<dbReference type="GO" id="GO:0051019">
    <property type="term" value="F:mitogen-activated protein kinase binding"/>
    <property type="evidence" value="ECO:0000318"/>
    <property type="project" value="GO_Central"/>
</dbReference>
<dbReference type="Pfam" id="PF00481">
    <property type="entry name" value="PP2C"/>
    <property type="match status" value="1"/>
</dbReference>
<dbReference type="GO" id="GO:0004722">
    <property type="term" value="F:protein serine/threonine phosphatase activity"/>
    <property type="evidence" value="ECO:0000318"/>
    <property type="project" value="GO_Central"/>
</dbReference>